<evidence type="ECO:0000256" key="1">
    <source>
        <dbReference type="SAM" id="Coils"/>
    </source>
</evidence>
<comment type="caution">
    <text evidence="3">The sequence shown here is derived from an EMBL/GenBank/DDBJ whole genome shotgun (WGS) entry which is preliminary data.</text>
</comment>
<evidence type="ECO:0000313" key="4">
    <source>
        <dbReference type="Proteomes" id="UP001345219"/>
    </source>
</evidence>
<protein>
    <recommendedName>
        <fullName evidence="2">DUF1664 domain-containing protein</fullName>
    </recommendedName>
</protein>
<evidence type="ECO:0000313" key="3">
    <source>
        <dbReference type="EMBL" id="KAK4741376.1"/>
    </source>
</evidence>
<name>A0AAN7GDQ7_9MYRT</name>
<dbReference type="AlphaFoldDB" id="A0AAN7GDQ7"/>
<dbReference type="Proteomes" id="UP001345219">
    <property type="component" value="Chromosome 19"/>
</dbReference>
<sequence>MAMHSGLGFSKILILAGAGYTGTILLNNGKLSDLLGELQRVVKGLEKSGLQLDGESDHSEAIAAQVRRLAMEVRQLTSSQRVTVLTGSSGQICNLTNMIVPAATLGALGYGYMWWKGLSISDLMYVTKRNMANAVASLTQNLERVTEALNAAKRHLTQRMENLDGKMDDQRELSKEIKNDVCVVKANLDGIGYELETLQQMVFGLDGRLGSLEHSQDWANTGIRYLCCVANGQKVEMPKILQEQLKISGAPRLNLTYPDHKGLKDFADVISESFGPAALDSKGQDSDDKLNRKNRVFVRSDLNGCFLNALST</sequence>
<dbReference type="PANTHER" id="PTHR46667:SF6">
    <property type="entry name" value="OS01G0185100 PROTEIN"/>
    <property type="match status" value="1"/>
</dbReference>
<keyword evidence="4" id="KW-1185">Reference proteome</keyword>
<dbReference type="InterPro" id="IPR012458">
    <property type="entry name" value="DUF1664"/>
</dbReference>
<proteinExistence type="predicted"/>
<feature type="domain" description="DUF1664" evidence="2">
    <location>
        <begin position="95"/>
        <end position="216"/>
    </location>
</feature>
<dbReference type="Pfam" id="PF07889">
    <property type="entry name" value="DUF1664"/>
    <property type="match status" value="1"/>
</dbReference>
<keyword evidence="1" id="KW-0175">Coiled coil</keyword>
<dbReference type="EMBL" id="JAXIOK010000024">
    <property type="protein sequence ID" value="KAK4741376.1"/>
    <property type="molecule type" value="Genomic_DNA"/>
</dbReference>
<evidence type="ECO:0000259" key="2">
    <source>
        <dbReference type="Pfam" id="PF07889"/>
    </source>
</evidence>
<feature type="coiled-coil region" evidence="1">
    <location>
        <begin position="128"/>
        <end position="180"/>
    </location>
</feature>
<accession>A0AAN7GDQ7</accession>
<dbReference type="PANTHER" id="PTHR46667">
    <property type="entry name" value="OS05G0182700 PROTEIN"/>
    <property type="match status" value="1"/>
</dbReference>
<organism evidence="3 4">
    <name type="scientific">Trapa incisa</name>
    <dbReference type="NCBI Taxonomy" id="236973"/>
    <lineage>
        <taxon>Eukaryota</taxon>
        <taxon>Viridiplantae</taxon>
        <taxon>Streptophyta</taxon>
        <taxon>Embryophyta</taxon>
        <taxon>Tracheophyta</taxon>
        <taxon>Spermatophyta</taxon>
        <taxon>Magnoliopsida</taxon>
        <taxon>eudicotyledons</taxon>
        <taxon>Gunneridae</taxon>
        <taxon>Pentapetalae</taxon>
        <taxon>rosids</taxon>
        <taxon>malvids</taxon>
        <taxon>Myrtales</taxon>
        <taxon>Lythraceae</taxon>
        <taxon>Trapa</taxon>
    </lineage>
</organism>
<gene>
    <name evidence="3" type="ORF">SAY87_024964</name>
</gene>
<reference evidence="3 4" key="1">
    <citation type="journal article" date="2023" name="Hortic Res">
        <title>Pangenome of water caltrop reveals structural variations and asymmetric subgenome divergence after allopolyploidization.</title>
        <authorList>
            <person name="Zhang X."/>
            <person name="Chen Y."/>
            <person name="Wang L."/>
            <person name="Yuan Y."/>
            <person name="Fang M."/>
            <person name="Shi L."/>
            <person name="Lu R."/>
            <person name="Comes H.P."/>
            <person name="Ma Y."/>
            <person name="Chen Y."/>
            <person name="Huang G."/>
            <person name="Zhou Y."/>
            <person name="Zheng Z."/>
            <person name="Qiu Y."/>
        </authorList>
    </citation>
    <scope>NUCLEOTIDE SEQUENCE [LARGE SCALE GENOMIC DNA]</scope>
    <source>
        <tissue evidence="3">Roots</tissue>
    </source>
</reference>